<dbReference type="InterPro" id="IPR036890">
    <property type="entry name" value="HATPase_C_sf"/>
</dbReference>
<feature type="domain" description="Histidine kinase" evidence="8">
    <location>
        <begin position="158"/>
        <end position="372"/>
    </location>
</feature>
<evidence type="ECO:0000256" key="7">
    <source>
        <dbReference type="SAM" id="MobiDB-lite"/>
    </source>
</evidence>
<name>A0A7Y9IQI7_9BURK</name>
<organism evidence="9 10">
    <name type="scientific">Pigmentiphaga litoralis</name>
    <dbReference type="NCBI Taxonomy" id="516702"/>
    <lineage>
        <taxon>Bacteria</taxon>
        <taxon>Pseudomonadati</taxon>
        <taxon>Pseudomonadota</taxon>
        <taxon>Betaproteobacteria</taxon>
        <taxon>Burkholderiales</taxon>
        <taxon>Alcaligenaceae</taxon>
        <taxon>Pigmentiphaga</taxon>
    </lineage>
</organism>
<dbReference type="Gene3D" id="3.30.565.10">
    <property type="entry name" value="Histidine kinase-like ATPase, C-terminal domain"/>
    <property type="match status" value="1"/>
</dbReference>
<evidence type="ECO:0000256" key="3">
    <source>
        <dbReference type="ARBA" id="ARBA00022553"/>
    </source>
</evidence>
<evidence type="ECO:0000259" key="8">
    <source>
        <dbReference type="PROSITE" id="PS50109"/>
    </source>
</evidence>
<keyword evidence="5 9" id="KW-0418">Kinase</keyword>
<accession>A0A7Y9IQI7</accession>
<dbReference type="InterPro" id="IPR005467">
    <property type="entry name" value="His_kinase_dom"/>
</dbReference>
<evidence type="ECO:0000313" key="9">
    <source>
        <dbReference type="EMBL" id="NYE81236.1"/>
    </source>
</evidence>
<sequence>MSLADFIEANLDSLVADWAEFASQIGLEGTPLTDRELQDSARMMLTRIAADMRTPQSEAARKAKSRGEDADPDGGVTDAAQIHADDRLAQGFKLNDLVAEFRALRATVLRRWGEQSPPSAALFDDVIRFNESIDQTLSDSIRQYSMQVEAIRDRFAGVLAHDLRSPLGAIANSAEFLLQGDDVTASRMKAAANVQRSSARMKRMIDDLLDYTRTRLGDALPVTLVSQDIGRLCLYAVDEVGAGYPQAQIDVSLEGDLAGEWDGDRISQLMGNLLVNAIQHGSGDIAVSVSGLDQDVHLSVRNAGGPIPKEALPTLFDPLTRTYSSPDKRGTAAGIGLGLYICKRIAQAHGGHIDVASTADATTFKVTLPRSPKAAAVTP</sequence>
<evidence type="ECO:0000256" key="5">
    <source>
        <dbReference type="ARBA" id="ARBA00022777"/>
    </source>
</evidence>
<dbReference type="Gene3D" id="1.10.287.130">
    <property type="match status" value="1"/>
</dbReference>
<dbReference type="SUPFAM" id="SSF47384">
    <property type="entry name" value="Homodimeric domain of signal transducing histidine kinase"/>
    <property type="match status" value="1"/>
</dbReference>
<comment type="catalytic activity">
    <reaction evidence="1">
        <text>ATP + protein L-histidine = ADP + protein N-phospho-L-histidine.</text>
        <dbReference type="EC" id="2.7.13.3"/>
    </reaction>
</comment>
<dbReference type="AlphaFoldDB" id="A0A7Y9IQI7"/>
<dbReference type="RefSeq" id="WP_179583105.1">
    <property type="nucleotide sequence ID" value="NZ_JACBYR010000001.1"/>
</dbReference>
<proteinExistence type="predicted"/>
<dbReference type="InterPro" id="IPR036097">
    <property type="entry name" value="HisK_dim/P_sf"/>
</dbReference>
<dbReference type="Pfam" id="PF02518">
    <property type="entry name" value="HATPase_c"/>
    <property type="match status" value="1"/>
</dbReference>
<evidence type="ECO:0000256" key="4">
    <source>
        <dbReference type="ARBA" id="ARBA00022679"/>
    </source>
</evidence>
<feature type="compositionally biased region" description="Basic and acidic residues" evidence="7">
    <location>
        <begin position="59"/>
        <end position="69"/>
    </location>
</feature>
<evidence type="ECO:0000313" key="10">
    <source>
        <dbReference type="Proteomes" id="UP000542125"/>
    </source>
</evidence>
<dbReference type="Proteomes" id="UP000542125">
    <property type="component" value="Unassembled WGS sequence"/>
</dbReference>
<dbReference type="PANTHER" id="PTHR43711">
    <property type="entry name" value="TWO-COMPONENT HISTIDINE KINASE"/>
    <property type="match status" value="1"/>
</dbReference>
<dbReference type="PRINTS" id="PR00344">
    <property type="entry name" value="BCTRLSENSOR"/>
</dbReference>
<dbReference type="PROSITE" id="PS50109">
    <property type="entry name" value="HIS_KIN"/>
    <property type="match status" value="1"/>
</dbReference>
<dbReference type="InterPro" id="IPR003661">
    <property type="entry name" value="HisK_dim/P_dom"/>
</dbReference>
<dbReference type="CDD" id="cd00075">
    <property type="entry name" value="HATPase"/>
    <property type="match status" value="1"/>
</dbReference>
<dbReference type="SMART" id="SM00388">
    <property type="entry name" value="HisKA"/>
    <property type="match status" value="1"/>
</dbReference>
<keyword evidence="4" id="KW-0808">Transferase</keyword>
<evidence type="ECO:0000256" key="2">
    <source>
        <dbReference type="ARBA" id="ARBA00012438"/>
    </source>
</evidence>
<keyword evidence="10" id="KW-1185">Reference proteome</keyword>
<dbReference type="CDD" id="cd00082">
    <property type="entry name" value="HisKA"/>
    <property type="match status" value="1"/>
</dbReference>
<dbReference type="PANTHER" id="PTHR43711:SF1">
    <property type="entry name" value="HISTIDINE KINASE 1"/>
    <property type="match status" value="1"/>
</dbReference>
<keyword evidence="6" id="KW-0902">Two-component regulatory system</keyword>
<dbReference type="GO" id="GO:0000155">
    <property type="term" value="F:phosphorelay sensor kinase activity"/>
    <property type="evidence" value="ECO:0007669"/>
    <property type="project" value="InterPro"/>
</dbReference>
<dbReference type="InterPro" id="IPR050736">
    <property type="entry name" value="Sensor_HK_Regulatory"/>
</dbReference>
<protein>
    <recommendedName>
        <fullName evidence="2">histidine kinase</fullName>
        <ecNumber evidence="2">2.7.13.3</ecNumber>
    </recommendedName>
</protein>
<comment type="caution">
    <text evidence="9">The sequence shown here is derived from an EMBL/GenBank/DDBJ whole genome shotgun (WGS) entry which is preliminary data.</text>
</comment>
<gene>
    <name evidence="9" type="ORF">FHW18_000507</name>
</gene>
<keyword evidence="3" id="KW-0597">Phosphoprotein</keyword>
<reference evidence="9 10" key="1">
    <citation type="submission" date="2020-07" db="EMBL/GenBank/DDBJ databases">
        <title>Genomic Encyclopedia of Type Strains, Phase IV (KMG-V): Genome sequencing to study the core and pangenomes of soil and plant-associated prokaryotes.</title>
        <authorList>
            <person name="Whitman W."/>
        </authorList>
    </citation>
    <scope>NUCLEOTIDE SEQUENCE [LARGE SCALE GENOMIC DNA]</scope>
    <source>
        <strain evidence="9 10">SAS40</strain>
    </source>
</reference>
<evidence type="ECO:0000256" key="1">
    <source>
        <dbReference type="ARBA" id="ARBA00000085"/>
    </source>
</evidence>
<feature type="region of interest" description="Disordered" evidence="7">
    <location>
        <begin position="53"/>
        <end position="78"/>
    </location>
</feature>
<evidence type="ECO:0000256" key="6">
    <source>
        <dbReference type="ARBA" id="ARBA00023012"/>
    </source>
</evidence>
<dbReference type="InterPro" id="IPR003594">
    <property type="entry name" value="HATPase_dom"/>
</dbReference>
<dbReference type="EMBL" id="JACBYR010000001">
    <property type="protein sequence ID" value="NYE81236.1"/>
    <property type="molecule type" value="Genomic_DNA"/>
</dbReference>
<dbReference type="Pfam" id="PF00512">
    <property type="entry name" value="HisKA"/>
    <property type="match status" value="1"/>
</dbReference>
<dbReference type="SMART" id="SM00387">
    <property type="entry name" value="HATPase_c"/>
    <property type="match status" value="1"/>
</dbReference>
<dbReference type="InterPro" id="IPR004358">
    <property type="entry name" value="Sig_transdc_His_kin-like_C"/>
</dbReference>
<dbReference type="SUPFAM" id="SSF55874">
    <property type="entry name" value="ATPase domain of HSP90 chaperone/DNA topoisomerase II/histidine kinase"/>
    <property type="match status" value="1"/>
</dbReference>
<dbReference type="EC" id="2.7.13.3" evidence="2"/>